<dbReference type="InterPro" id="IPR011332">
    <property type="entry name" value="Ribosomal_zn-bd"/>
</dbReference>
<comment type="similarity">
    <text evidence="1">Belongs to the bacterial ribosomal protein bL33 family.</text>
</comment>
<dbReference type="SUPFAM" id="SSF57829">
    <property type="entry name" value="Zn-binding ribosomal proteins"/>
    <property type="match status" value="1"/>
</dbReference>
<dbReference type="GO" id="GO:0003735">
    <property type="term" value="F:structural constituent of ribosome"/>
    <property type="evidence" value="ECO:0007669"/>
    <property type="project" value="InterPro"/>
</dbReference>
<evidence type="ECO:0000313" key="6">
    <source>
        <dbReference type="RefSeq" id="XP_014493281.1"/>
    </source>
</evidence>
<gene>
    <name evidence="6" type="primary">LOC106755610</name>
</gene>
<dbReference type="RefSeq" id="XP_014493281.1">
    <property type="nucleotide sequence ID" value="XM_014637795.2"/>
</dbReference>
<dbReference type="PANTHER" id="PTHR15238:SF1">
    <property type="entry name" value="LARGE RIBOSOMAL SUBUNIT PROTEIN BL33M"/>
    <property type="match status" value="1"/>
</dbReference>
<dbReference type="NCBIfam" id="TIGR01023">
    <property type="entry name" value="rpmG_bact"/>
    <property type="match status" value="1"/>
</dbReference>
<protein>
    <recommendedName>
        <fullName evidence="4">50S ribosomal protein L33, chloroplastic</fullName>
    </recommendedName>
</protein>
<dbReference type="STRING" id="3916.A0A1S3THP2"/>
<dbReference type="Proteomes" id="UP000087766">
    <property type="component" value="Chromosome 2"/>
</dbReference>
<keyword evidence="5" id="KW-1185">Reference proteome</keyword>
<dbReference type="GO" id="GO:0015934">
    <property type="term" value="C:large ribosomal subunit"/>
    <property type="evidence" value="ECO:0007669"/>
    <property type="project" value="TreeGrafter"/>
</dbReference>
<dbReference type="InterPro" id="IPR001705">
    <property type="entry name" value="Ribosomal_bL33"/>
</dbReference>
<proteinExistence type="inferred from homology"/>
<reference evidence="5" key="1">
    <citation type="journal article" date="2014" name="Nat. Commun.">
        <title>Genome sequence of mungbean and insights into evolution within Vigna species.</title>
        <authorList>
            <person name="Kang Y.J."/>
            <person name="Kim S.K."/>
            <person name="Kim M.Y."/>
            <person name="Lestari P."/>
            <person name="Kim K.H."/>
            <person name="Ha B.K."/>
            <person name="Jun T.H."/>
            <person name="Hwang W.J."/>
            <person name="Lee T."/>
            <person name="Lee J."/>
            <person name="Shim S."/>
            <person name="Yoon M.Y."/>
            <person name="Jang Y.E."/>
            <person name="Han K.S."/>
            <person name="Taeprayoon P."/>
            <person name="Yoon N."/>
            <person name="Somta P."/>
            <person name="Tanya P."/>
            <person name="Kim K.S."/>
            <person name="Gwag J.G."/>
            <person name="Moon J.K."/>
            <person name="Lee Y.H."/>
            <person name="Park B.S."/>
            <person name="Bombarely A."/>
            <person name="Doyle J.J."/>
            <person name="Jackson S.A."/>
            <person name="Schafleitner R."/>
            <person name="Srinives P."/>
            <person name="Varshney R.K."/>
            <person name="Lee S.H."/>
        </authorList>
    </citation>
    <scope>NUCLEOTIDE SEQUENCE [LARGE SCALE GENOMIC DNA]</scope>
    <source>
        <strain evidence="5">cv. VC1973A</strain>
    </source>
</reference>
<dbReference type="GO" id="GO:0005737">
    <property type="term" value="C:cytoplasm"/>
    <property type="evidence" value="ECO:0007669"/>
    <property type="project" value="UniProtKB-ARBA"/>
</dbReference>
<dbReference type="AlphaFoldDB" id="A0A1S3THP2"/>
<accession>A0A1S3THP2</accession>
<name>A0A1S3THP2_VIGRR</name>
<dbReference type="OrthoDB" id="1422753at2759"/>
<evidence type="ECO:0000256" key="4">
    <source>
        <dbReference type="ARBA" id="ARBA00035429"/>
    </source>
</evidence>
<evidence type="ECO:0000256" key="3">
    <source>
        <dbReference type="ARBA" id="ARBA00023274"/>
    </source>
</evidence>
<dbReference type="PANTHER" id="PTHR15238">
    <property type="entry name" value="54S RIBOSOMAL PROTEIN L39, MITOCHONDRIAL"/>
    <property type="match status" value="1"/>
</dbReference>
<dbReference type="HAMAP" id="MF_00294">
    <property type="entry name" value="Ribosomal_bL33"/>
    <property type="match status" value="1"/>
</dbReference>
<dbReference type="KEGG" id="vra:106755610"/>
<dbReference type="GO" id="GO:0006412">
    <property type="term" value="P:translation"/>
    <property type="evidence" value="ECO:0007669"/>
    <property type="project" value="InterPro"/>
</dbReference>
<organism evidence="5 6">
    <name type="scientific">Vigna radiata var. radiata</name>
    <name type="common">Mung bean</name>
    <name type="synonym">Phaseolus aureus</name>
    <dbReference type="NCBI Taxonomy" id="3916"/>
    <lineage>
        <taxon>Eukaryota</taxon>
        <taxon>Viridiplantae</taxon>
        <taxon>Streptophyta</taxon>
        <taxon>Embryophyta</taxon>
        <taxon>Tracheophyta</taxon>
        <taxon>Spermatophyta</taxon>
        <taxon>Magnoliopsida</taxon>
        <taxon>eudicotyledons</taxon>
        <taxon>Gunneridae</taxon>
        <taxon>Pentapetalae</taxon>
        <taxon>rosids</taxon>
        <taxon>fabids</taxon>
        <taxon>Fabales</taxon>
        <taxon>Fabaceae</taxon>
        <taxon>Papilionoideae</taxon>
        <taxon>50 kb inversion clade</taxon>
        <taxon>NPAAA clade</taxon>
        <taxon>indigoferoid/millettioid clade</taxon>
        <taxon>Phaseoleae</taxon>
        <taxon>Vigna</taxon>
    </lineage>
</organism>
<dbReference type="GeneID" id="106755610"/>
<keyword evidence="2" id="KW-0689">Ribosomal protein</keyword>
<keyword evidence="3" id="KW-0687">Ribonucleoprotein</keyword>
<dbReference type="Pfam" id="PF00471">
    <property type="entry name" value="Ribosomal_L33"/>
    <property type="match status" value="1"/>
</dbReference>
<reference evidence="6" key="2">
    <citation type="submission" date="2025-08" db="UniProtKB">
        <authorList>
            <consortium name="RefSeq"/>
        </authorList>
    </citation>
    <scope>IDENTIFICATION</scope>
    <source>
        <tissue evidence="6">Leaf</tissue>
    </source>
</reference>
<dbReference type="Gene3D" id="2.20.28.120">
    <property type="entry name" value="Ribosomal protein L33"/>
    <property type="match status" value="1"/>
</dbReference>
<sequence length="127" mass="13979">MASATAHVFSGLTVSGGKGNSIFNFNHSPFSSTLLPSNFGPFNSFSSNGLFSRDYLSKDMLFRPTRSPVVCMAGKGSSKKKSKVIRLVSTAGTGFFYAIKKSKKNEKLELKKYDPKVKRHVVFKESK</sequence>
<evidence type="ECO:0000313" key="5">
    <source>
        <dbReference type="Proteomes" id="UP000087766"/>
    </source>
</evidence>
<dbReference type="InterPro" id="IPR038584">
    <property type="entry name" value="Ribosomal_bL33_sf"/>
</dbReference>
<evidence type="ECO:0000256" key="2">
    <source>
        <dbReference type="ARBA" id="ARBA00022980"/>
    </source>
</evidence>
<dbReference type="NCBIfam" id="NF001860">
    <property type="entry name" value="PRK00595.1"/>
    <property type="match status" value="1"/>
</dbReference>
<evidence type="ECO:0000256" key="1">
    <source>
        <dbReference type="ARBA" id="ARBA00007596"/>
    </source>
</evidence>